<feature type="compositionally biased region" description="Polar residues" evidence="5">
    <location>
        <begin position="624"/>
        <end position="633"/>
    </location>
</feature>
<evidence type="ECO:0000256" key="1">
    <source>
        <dbReference type="ARBA" id="ARBA00004123"/>
    </source>
</evidence>
<sequence>MPKKAVYKIGLSRKKADPAEPEPQPFHQFSFDHPALRGLPEDLNKRIRILCNRIASAKDERDWQTLDVLYNGLGEIYLATEDTAKVYEVAEQEYALGTRHFKGLDAARVKTRALYRLGKSSRELGRYDHALKHQMQYVACAEKLGDTKELVQAHFDLGVTYMERWGASPNPNDLHHALDSYKKAQDLVPKTDFTTSEADEFLCQIHMNLGITHTDLKDSKKALHYLKLSLDYAKMHANLGLEADAYRNLAACLESSDMEKALKLTWREHNLREQMGDLEGEARVLLDIGLRSRKAWKHEDALKAYRQAAEKFEILQDREAKREALAATREIKQAQEKEIEVQNITEELQNERRHGFIVPRREYEHLVNRAELLLELEKTEEAIRDFEDARKVALKLQMSKTVLERTLSGLAKAYSSDGRHSEASACYEDILLNFSGDHKGRAEVLSHLASELERMKTSHDRMSRTYESMYDLAVRCDDLRLQKESLEGLVRLNQRFKYKGKLEKYSALLQKVEMVLGGREDEDEDEAEEGEETGESFDPELGSADPDAYTDDEDGNGKENGSKRGQTRGDMVPAPSPPRSRTRPRSPSARLREDSESPLKRRRKQVVVEEEEEEDDLIILGPPQRSTRPSATYSARLKPVTRVVDLDSGSDGDDIFDLSTTTPKATPKPKGKGPTSGLTLGSSEKRNPKADIPKSASMTKSPSVNLTRNAETGAGSAKSVRRPMRIDTSSPDLESPPPARSITKRNASPIPLPSPSPPTRTTTPKPVRTIPPSSSSGLGSPPAEAPIPIAIPPVASPSPKRKRDELGVGDAGEIHGKQVKPALEGSVKAKRRSVIEERSPFVVLDPVEVTKPETRFKQPKIKNAQSTPAASSPSLFTPKLTGTSASGSHTPIPVSSATAGTSTGLRTPVGSAGLGRRARGTPRSDYGSGGEGVVRTEGLLETPTPQYAPSSYVKPMRVHVVIPNPKGKEELFAVPVPRSMGYGGGLARTGAPTPGTPKTIGWLKDEAVRRYQRIYKSKPPIFKLQRQIPKTEEFTTLVDEDFVEDMLEDEGKVFGKSESAKQRKVHYLFDTFKTFQALESCPHAFDFGWVGIGADFEED</sequence>
<dbReference type="InterPro" id="IPR011990">
    <property type="entry name" value="TPR-like_helical_dom_sf"/>
</dbReference>
<feature type="compositionally biased region" description="Basic and acidic residues" evidence="5">
    <location>
        <begin position="802"/>
        <end position="816"/>
    </location>
</feature>
<keyword evidence="7" id="KW-1185">Reference proteome</keyword>
<dbReference type="PANTHER" id="PTHR46358:SF1">
    <property type="entry name" value="TONSOKU-LIKE PROTEIN"/>
    <property type="match status" value="1"/>
</dbReference>
<dbReference type="Proteomes" id="UP001212841">
    <property type="component" value="Unassembled WGS sequence"/>
</dbReference>
<dbReference type="SMART" id="SM00028">
    <property type="entry name" value="TPR"/>
    <property type="match status" value="6"/>
</dbReference>
<keyword evidence="2" id="KW-0677">Repeat</keyword>
<evidence type="ECO:0000313" key="6">
    <source>
        <dbReference type="EMBL" id="KAJ3053388.1"/>
    </source>
</evidence>
<keyword evidence="3" id="KW-0539">Nucleus</keyword>
<accession>A0AAD5SFL7</accession>
<proteinExistence type="predicted"/>
<evidence type="ECO:0000313" key="7">
    <source>
        <dbReference type="Proteomes" id="UP001212841"/>
    </source>
</evidence>
<feature type="compositionally biased region" description="Polar residues" evidence="5">
    <location>
        <begin position="863"/>
        <end position="905"/>
    </location>
</feature>
<feature type="region of interest" description="Disordered" evidence="5">
    <location>
        <begin position="517"/>
        <end position="633"/>
    </location>
</feature>
<evidence type="ECO:0000256" key="4">
    <source>
        <dbReference type="SAM" id="Coils"/>
    </source>
</evidence>
<feature type="compositionally biased region" description="Polar residues" evidence="5">
    <location>
        <begin position="696"/>
        <end position="710"/>
    </location>
</feature>
<protein>
    <submittedName>
        <fullName evidence="6">Uncharacterized protein</fullName>
    </submittedName>
</protein>
<feature type="region of interest" description="Disordered" evidence="5">
    <location>
        <begin position="9"/>
        <end position="31"/>
    </location>
</feature>
<evidence type="ECO:0000256" key="3">
    <source>
        <dbReference type="ARBA" id="ARBA00023242"/>
    </source>
</evidence>
<dbReference type="AlphaFoldDB" id="A0AAD5SFL7"/>
<dbReference type="SUPFAM" id="SSF48452">
    <property type="entry name" value="TPR-like"/>
    <property type="match status" value="2"/>
</dbReference>
<dbReference type="PANTHER" id="PTHR46358">
    <property type="entry name" value="TONSOKU-LIKE PROTEIN"/>
    <property type="match status" value="1"/>
</dbReference>
<feature type="compositionally biased region" description="Pro residues" evidence="5">
    <location>
        <begin position="783"/>
        <end position="796"/>
    </location>
</feature>
<feature type="coiled-coil region" evidence="4">
    <location>
        <begin position="317"/>
        <end position="396"/>
    </location>
</feature>
<dbReference type="GO" id="GO:0000724">
    <property type="term" value="P:double-strand break repair via homologous recombination"/>
    <property type="evidence" value="ECO:0007669"/>
    <property type="project" value="TreeGrafter"/>
</dbReference>
<evidence type="ECO:0000256" key="2">
    <source>
        <dbReference type="ARBA" id="ARBA00022737"/>
    </source>
</evidence>
<dbReference type="InterPro" id="IPR019734">
    <property type="entry name" value="TPR_rpt"/>
</dbReference>
<dbReference type="EMBL" id="JADGJD010000212">
    <property type="protein sequence ID" value="KAJ3053388.1"/>
    <property type="molecule type" value="Genomic_DNA"/>
</dbReference>
<evidence type="ECO:0000256" key="5">
    <source>
        <dbReference type="SAM" id="MobiDB-lite"/>
    </source>
</evidence>
<gene>
    <name evidence="6" type="ORF">HK097_004395</name>
</gene>
<feature type="region of interest" description="Disordered" evidence="5">
    <location>
        <begin position="854"/>
        <end position="933"/>
    </location>
</feature>
<dbReference type="Gene3D" id="1.25.40.10">
    <property type="entry name" value="Tetratricopeptide repeat domain"/>
    <property type="match status" value="3"/>
</dbReference>
<name>A0AAD5SFL7_9FUNG</name>
<keyword evidence="4" id="KW-0175">Coiled coil</keyword>
<feature type="compositionally biased region" description="Low complexity" evidence="5">
    <location>
        <begin position="759"/>
        <end position="782"/>
    </location>
</feature>
<feature type="compositionally biased region" description="Basic and acidic residues" evidence="5">
    <location>
        <begin position="683"/>
        <end position="692"/>
    </location>
</feature>
<dbReference type="InterPro" id="IPR052311">
    <property type="entry name" value="MMS22L-TONSL_complex_comp"/>
</dbReference>
<feature type="compositionally biased region" description="Acidic residues" evidence="5">
    <location>
        <begin position="608"/>
        <end position="617"/>
    </location>
</feature>
<feature type="compositionally biased region" description="Basic and acidic residues" evidence="5">
    <location>
        <begin position="590"/>
        <end position="599"/>
    </location>
</feature>
<comment type="caution">
    <text evidence="6">The sequence shown here is derived from an EMBL/GenBank/DDBJ whole genome shotgun (WGS) entry which is preliminary data.</text>
</comment>
<dbReference type="GO" id="GO:0031297">
    <property type="term" value="P:replication fork processing"/>
    <property type="evidence" value="ECO:0007669"/>
    <property type="project" value="TreeGrafter"/>
</dbReference>
<reference evidence="6" key="1">
    <citation type="submission" date="2020-05" db="EMBL/GenBank/DDBJ databases">
        <title>Phylogenomic resolution of chytrid fungi.</title>
        <authorList>
            <person name="Stajich J.E."/>
            <person name="Amses K."/>
            <person name="Simmons R."/>
            <person name="Seto K."/>
            <person name="Myers J."/>
            <person name="Bonds A."/>
            <person name="Quandt C.A."/>
            <person name="Barry K."/>
            <person name="Liu P."/>
            <person name="Grigoriev I."/>
            <person name="Longcore J.E."/>
            <person name="James T.Y."/>
        </authorList>
    </citation>
    <scope>NUCLEOTIDE SEQUENCE</scope>
    <source>
        <strain evidence="6">JEL0318</strain>
    </source>
</reference>
<comment type="subcellular location">
    <subcellularLocation>
        <location evidence="1">Nucleus</location>
    </subcellularLocation>
</comment>
<dbReference type="GO" id="GO:0043596">
    <property type="term" value="C:nuclear replication fork"/>
    <property type="evidence" value="ECO:0007669"/>
    <property type="project" value="TreeGrafter"/>
</dbReference>
<organism evidence="6 7">
    <name type="scientific">Rhizophlyctis rosea</name>
    <dbReference type="NCBI Taxonomy" id="64517"/>
    <lineage>
        <taxon>Eukaryota</taxon>
        <taxon>Fungi</taxon>
        <taxon>Fungi incertae sedis</taxon>
        <taxon>Chytridiomycota</taxon>
        <taxon>Chytridiomycota incertae sedis</taxon>
        <taxon>Chytridiomycetes</taxon>
        <taxon>Rhizophlyctidales</taxon>
        <taxon>Rhizophlyctidaceae</taxon>
        <taxon>Rhizophlyctis</taxon>
    </lineage>
</organism>
<feature type="compositionally biased region" description="Acidic residues" evidence="5">
    <location>
        <begin position="520"/>
        <end position="538"/>
    </location>
</feature>
<feature type="region of interest" description="Disordered" evidence="5">
    <location>
        <begin position="645"/>
        <end position="832"/>
    </location>
</feature>